<dbReference type="PANTHER" id="PTHR31948:SF140">
    <property type="entry name" value="ZINC-FINGER HOMEODOMAIN PROTEIN 2"/>
    <property type="match status" value="1"/>
</dbReference>
<evidence type="ECO:0000256" key="1">
    <source>
        <dbReference type="SAM" id="MobiDB-lite"/>
    </source>
</evidence>
<protein>
    <submittedName>
        <fullName evidence="2">Uncharacterized protein</fullName>
    </submittedName>
</protein>
<feature type="region of interest" description="Disordered" evidence="1">
    <location>
        <begin position="1"/>
        <end position="91"/>
    </location>
</feature>
<evidence type="ECO:0000313" key="2">
    <source>
        <dbReference type="EMBL" id="KAK6142693.1"/>
    </source>
</evidence>
<accession>A0ABR0W4X3</accession>
<feature type="compositionally biased region" description="Low complexity" evidence="1">
    <location>
        <begin position="25"/>
        <end position="37"/>
    </location>
</feature>
<sequence>MNYLPSHRKENEPSSGGALPFNQYPPQQHLPLPTTTHKGILGIAQPVAPPQRAAAPPLALSSSSDGGGSRDEMEGYYSNPSSNNPGKKRFRTKFTREQKDKMLNLAECLDWKIQKQDEEMVQQFCSEMGINRLSDFEFQVKIWDFLGVCVGRIEVKM</sequence>
<dbReference type="InterPro" id="IPR009057">
    <property type="entry name" value="Homeodomain-like_sf"/>
</dbReference>
<proteinExistence type="predicted"/>
<dbReference type="SUPFAM" id="SSF46689">
    <property type="entry name" value="Homeodomain-like"/>
    <property type="match status" value="1"/>
</dbReference>
<evidence type="ECO:0000313" key="3">
    <source>
        <dbReference type="Proteomes" id="UP001318860"/>
    </source>
</evidence>
<dbReference type="Proteomes" id="UP001318860">
    <property type="component" value="Unassembled WGS sequence"/>
</dbReference>
<dbReference type="NCBIfam" id="TIGR01565">
    <property type="entry name" value="homeo_ZF_HD"/>
    <property type="match status" value="1"/>
</dbReference>
<keyword evidence="3" id="KW-1185">Reference proteome</keyword>
<dbReference type="EMBL" id="JABTTQ020000013">
    <property type="protein sequence ID" value="KAK6142693.1"/>
    <property type="molecule type" value="Genomic_DNA"/>
</dbReference>
<dbReference type="InterPro" id="IPR006455">
    <property type="entry name" value="Homeodomain_ZF_HD"/>
</dbReference>
<reference evidence="2 3" key="1">
    <citation type="journal article" date="2021" name="Comput. Struct. Biotechnol. J.">
        <title>De novo genome assembly of the potent medicinal plant Rehmannia glutinosa using nanopore technology.</title>
        <authorList>
            <person name="Ma L."/>
            <person name="Dong C."/>
            <person name="Song C."/>
            <person name="Wang X."/>
            <person name="Zheng X."/>
            <person name="Niu Y."/>
            <person name="Chen S."/>
            <person name="Feng W."/>
        </authorList>
    </citation>
    <scope>NUCLEOTIDE SEQUENCE [LARGE SCALE GENOMIC DNA]</scope>
    <source>
        <strain evidence="2">DH-2019</strain>
    </source>
</reference>
<gene>
    <name evidence="2" type="ORF">DH2020_023041</name>
</gene>
<comment type="caution">
    <text evidence="2">The sequence shown here is derived from an EMBL/GenBank/DDBJ whole genome shotgun (WGS) entry which is preliminary data.</text>
</comment>
<feature type="compositionally biased region" description="Low complexity" evidence="1">
    <location>
        <begin position="44"/>
        <end position="64"/>
    </location>
</feature>
<dbReference type="PANTHER" id="PTHR31948">
    <property type="entry name" value="ZINC-FINGER HOMEODOMAIN PROTEIN 2"/>
    <property type="match status" value="1"/>
</dbReference>
<name>A0ABR0W4X3_REHGL</name>
<organism evidence="2 3">
    <name type="scientific">Rehmannia glutinosa</name>
    <name type="common">Chinese foxglove</name>
    <dbReference type="NCBI Taxonomy" id="99300"/>
    <lineage>
        <taxon>Eukaryota</taxon>
        <taxon>Viridiplantae</taxon>
        <taxon>Streptophyta</taxon>
        <taxon>Embryophyta</taxon>
        <taxon>Tracheophyta</taxon>
        <taxon>Spermatophyta</taxon>
        <taxon>Magnoliopsida</taxon>
        <taxon>eudicotyledons</taxon>
        <taxon>Gunneridae</taxon>
        <taxon>Pentapetalae</taxon>
        <taxon>asterids</taxon>
        <taxon>lamiids</taxon>
        <taxon>Lamiales</taxon>
        <taxon>Orobanchaceae</taxon>
        <taxon>Rehmannieae</taxon>
        <taxon>Rehmannia</taxon>
    </lineage>
</organism>
<dbReference type="Gene3D" id="1.10.10.60">
    <property type="entry name" value="Homeodomain-like"/>
    <property type="match status" value="1"/>
</dbReference>